<keyword evidence="2" id="KW-1185">Reference proteome</keyword>
<name>A0ABZ2NMA0_9BACI</name>
<gene>
    <name evidence="1" type="ORF">WCV65_04130</name>
</gene>
<dbReference type="InterPro" id="IPR032721">
    <property type="entry name" value="Toxin-deaminase"/>
</dbReference>
<dbReference type="Proteomes" id="UP001377337">
    <property type="component" value="Chromosome"/>
</dbReference>
<organism evidence="1 2">
    <name type="scientific">Metabacillus sediminis</name>
    <dbReference type="NCBI Taxonomy" id="3117746"/>
    <lineage>
        <taxon>Bacteria</taxon>
        <taxon>Bacillati</taxon>
        <taxon>Bacillota</taxon>
        <taxon>Bacilli</taxon>
        <taxon>Bacillales</taxon>
        <taxon>Bacillaceae</taxon>
        <taxon>Metabacillus</taxon>
    </lineage>
</organism>
<dbReference type="Pfam" id="PF14424">
    <property type="entry name" value="Toxin-deaminase"/>
    <property type="match status" value="1"/>
</dbReference>
<dbReference type="EMBL" id="CP147407">
    <property type="protein sequence ID" value="WXB98953.1"/>
    <property type="molecule type" value="Genomic_DNA"/>
</dbReference>
<sequence>MLNDVASQLGNNTEARGRIKLFTELDTCNSCSQVIAEFSNKYKNIEIEVIHNNGERLKPN</sequence>
<accession>A0ABZ2NMA0</accession>
<protein>
    <submittedName>
        <fullName evidence="1">Deaminase domain-containing protein</fullName>
    </submittedName>
</protein>
<dbReference type="RefSeq" id="WP_338782146.1">
    <property type="nucleotide sequence ID" value="NZ_CP147407.1"/>
</dbReference>
<evidence type="ECO:0000313" key="1">
    <source>
        <dbReference type="EMBL" id="WXB98953.1"/>
    </source>
</evidence>
<reference evidence="1 2" key="1">
    <citation type="submission" date="2024-02" db="EMBL/GenBank/DDBJ databases">
        <title>Seven novel Bacillus-like species.</title>
        <authorList>
            <person name="Liu G."/>
        </authorList>
    </citation>
    <scope>NUCLEOTIDE SEQUENCE [LARGE SCALE GENOMIC DNA]</scope>
    <source>
        <strain evidence="1 2">FJAT-52054</strain>
    </source>
</reference>
<proteinExistence type="predicted"/>
<evidence type="ECO:0000313" key="2">
    <source>
        <dbReference type="Proteomes" id="UP001377337"/>
    </source>
</evidence>